<organism evidence="1 2">
    <name type="scientific">Edaphobacter modestus</name>
    <dbReference type="NCBI Taxonomy" id="388466"/>
    <lineage>
        <taxon>Bacteria</taxon>
        <taxon>Pseudomonadati</taxon>
        <taxon>Acidobacteriota</taxon>
        <taxon>Terriglobia</taxon>
        <taxon>Terriglobales</taxon>
        <taxon>Acidobacteriaceae</taxon>
        <taxon>Edaphobacter</taxon>
    </lineage>
</organism>
<protein>
    <submittedName>
        <fullName evidence="1">Uncharacterized protein</fullName>
    </submittedName>
</protein>
<sequence>MKVSLNGGNLFGFPLQTPGCPRGRGTTPSASATALAIGFSRLKSTQPTIRCKAALRSAAY</sequence>
<dbReference type="EMBL" id="SHKW01000001">
    <property type="protein sequence ID" value="RZU40345.1"/>
    <property type="molecule type" value="Genomic_DNA"/>
</dbReference>
<proteinExistence type="predicted"/>
<comment type="caution">
    <text evidence="1">The sequence shown here is derived from an EMBL/GenBank/DDBJ whole genome shotgun (WGS) entry which is preliminary data.</text>
</comment>
<dbReference type="AlphaFoldDB" id="A0A4Q7YTV2"/>
<dbReference type="Proteomes" id="UP000292958">
    <property type="component" value="Unassembled WGS sequence"/>
</dbReference>
<gene>
    <name evidence="1" type="ORF">BDD14_1796</name>
</gene>
<reference evidence="1 2" key="1">
    <citation type="submission" date="2019-02" db="EMBL/GenBank/DDBJ databases">
        <title>Genomic Encyclopedia of Archaeal and Bacterial Type Strains, Phase II (KMG-II): from individual species to whole genera.</title>
        <authorList>
            <person name="Goeker M."/>
        </authorList>
    </citation>
    <scope>NUCLEOTIDE SEQUENCE [LARGE SCALE GENOMIC DNA]</scope>
    <source>
        <strain evidence="1 2">DSM 18101</strain>
    </source>
</reference>
<keyword evidence="2" id="KW-1185">Reference proteome</keyword>
<evidence type="ECO:0000313" key="2">
    <source>
        <dbReference type="Proteomes" id="UP000292958"/>
    </source>
</evidence>
<accession>A0A4Q7YTV2</accession>
<name>A0A4Q7YTV2_9BACT</name>
<evidence type="ECO:0000313" key="1">
    <source>
        <dbReference type="EMBL" id="RZU40345.1"/>
    </source>
</evidence>